<dbReference type="RefSeq" id="WP_074061606.1">
    <property type="nucleotide sequence ID" value="NZ_CP017241.1"/>
</dbReference>
<dbReference type="EMBL" id="CP017241">
    <property type="protein sequence ID" value="APO75219.1"/>
    <property type="molecule type" value="Genomic_DNA"/>
</dbReference>
<evidence type="ECO:0000313" key="2">
    <source>
        <dbReference type="EMBL" id="APO75219.1"/>
    </source>
</evidence>
<keyword evidence="1" id="KW-0472">Membrane</keyword>
<gene>
    <name evidence="2" type="ORF">AM571_CH02410</name>
</gene>
<keyword evidence="1" id="KW-1133">Transmembrane helix</keyword>
<evidence type="ECO:0000256" key="1">
    <source>
        <dbReference type="SAM" id="Phobius"/>
    </source>
</evidence>
<organism evidence="2 3">
    <name type="scientific">Rhizobium etli 8C-3</name>
    <dbReference type="NCBI Taxonomy" id="538025"/>
    <lineage>
        <taxon>Bacteria</taxon>
        <taxon>Pseudomonadati</taxon>
        <taxon>Pseudomonadota</taxon>
        <taxon>Alphaproteobacteria</taxon>
        <taxon>Hyphomicrobiales</taxon>
        <taxon>Rhizobiaceae</taxon>
        <taxon>Rhizobium/Agrobacterium group</taxon>
        <taxon>Rhizobium</taxon>
    </lineage>
</organism>
<dbReference type="Proteomes" id="UP000185109">
    <property type="component" value="Chromosome"/>
</dbReference>
<name>A0A1L5P513_RHIET</name>
<feature type="transmembrane region" description="Helical" evidence="1">
    <location>
        <begin position="16"/>
        <end position="34"/>
    </location>
</feature>
<feature type="transmembrane region" description="Helical" evidence="1">
    <location>
        <begin position="103"/>
        <end position="123"/>
    </location>
</feature>
<dbReference type="AlphaFoldDB" id="A0A1L5P513"/>
<protein>
    <submittedName>
        <fullName evidence="2">Uncharacterized protein</fullName>
    </submittedName>
</protein>
<evidence type="ECO:0000313" key="3">
    <source>
        <dbReference type="Proteomes" id="UP000185109"/>
    </source>
</evidence>
<reference evidence="2 3" key="1">
    <citation type="submission" date="2016-09" db="EMBL/GenBank/DDBJ databases">
        <title>The complete genome sequences of Rhizobium gallicum, symbiovars gallicum and phaseoli, symbionts associated to common bean (Phaseolus vulgaris).</title>
        <authorList>
            <person name="Bustos P."/>
            <person name="Santamaria R.I."/>
            <person name="Perez-Carrascal O.M."/>
            <person name="Juarez S."/>
            <person name="Lozano L."/>
            <person name="Martinez-Flores I."/>
            <person name="Martinez-Romero E."/>
            <person name="Cevallos M."/>
            <person name="Romero D."/>
            <person name="Davila G."/>
            <person name="Gonzalez V."/>
        </authorList>
    </citation>
    <scope>NUCLEOTIDE SEQUENCE [LARGE SCALE GENOMIC DNA]</scope>
    <source>
        <strain evidence="2 3">8C-3</strain>
    </source>
</reference>
<proteinExistence type="predicted"/>
<feature type="transmembrane region" description="Helical" evidence="1">
    <location>
        <begin position="73"/>
        <end position="91"/>
    </location>
</feature>
<feature type="transmembrane region" description="Helical" evidence="1">
    <location>
        <begin position="40"/>
        <end position="61"/>
    </location>
</feature>
<sequence length="449" mass="48844">MSTSSMRSLVRNQGPIVLFVLLTMIGSAVIWLGKVWGFDIALITAIPVAMMFLYMTVNMLAGLRVHSEQAGDNLYYMGFIYTLTSLGVSLYKFTGEASIEDVVRNFGIAIISTVTGIALRIFFNQMRRDPADIEKAVRHELAEMTRRVRAELDNSAMEFSSYRRTSNQMLSEGFEEIARQAERNGEAVRAAIEAMSAKAVESIQTTSKQLLTTLAESHKNVAHLSETNARNVIRLSGQMEDLATMMTNKSKQLSEAVDNVIQKYAAARSPDEVLRIDVSPAVESLKSVADAHAKAISDNAADTRETAKKILAGIAPFNETASNLTKLAAEVTTATAAQTKSAENVAKLTSVVEEVVSASKAANDAHAASTAKLSEFVEASTGRHSEARAAEEQSRLRGERIERTLSQLSVHVPSGELPSAANDTVVDNAGIAQVSEAEDDKPRKSWWQR</sequence>
<accession>A0A1L5P513</accession>
<keyword evidence="1" id="KW-0812">Transmembrane</keyword>